<evidence type="ECO:0000313" key="1">
    <source>
        <dbReference type="EMBL" id="KAG1797132.1"/>
    </source>
</evidence>
<accession>A0A9P7IYQ7</accession>
<dbReference type="Proteomes" id="UP000719766">
    <property type="component" value="Unassembled WGS sequence"/>
</dbReference>
<protein>
    <submittedName>
        <fullName evidence="1">Uncharacterized protein</fullName>
    </submittedName>
</protein>
<keyword evidence="2" id="KW-1185">Reference proteome</keyword>
<sequence length="169" mass="18661">MYSKVISSSKGGASTTAGGNSGLVKGLCLLFIVWSCLLVLRVQCTIGHNFIVQCSATMMKLRVTFIMRLVRGQSSCVQSRQTLETVTASFWSFKSWTIVSIHPLYPIAIYYSRLEQLAKKTGVLRRAKRLASFYSRGVMTQGSNLQLEGVPTHSVFILYGARIRSGIPS</sequence>
<reference evidence="1" key="1">
    <citation type="journal article" date="2020" name="New Phytol.">
        <title>Comparative genomics reveals dynamic genome evolution in host specialist ectomycorrhizal fungi.</title>
        <authorList>
            <person name="Lofgren L.A."/>
            <person name="Nguyen N.H."/>
            <person name="Vilgalys R."/>
            <person name="Ruytinx J."/>
            <person name="Liao H.L."/>
            <person name="Branco S."/>
            <person name="Kuo A."/>
            <person name="LaButti K."/>
            <person name="Lipzen A."/>
            <person name="Andreopoulos W."/>
            <person name="Pangilinan J."/>
            <person name="Riley R."/>
            <person name="Hundley H."/>
            <person name="Na H."/>
            <person name="Barry K."/>
            <person name="Grigoriev I.V."/>
            <person name="Stajich J.E."/>
            <person name="Kennedy P.G."/>
        </authorList>
    </citation>
    <scope>NUCLEOTIDE SEQUENCE</scope>
    <source>
        <strain evidence="1">S12</strain>
    </source>
</reference>
<dbReference type="EMBL" id="JABBWE010000017">
    <property type="protein sequence ID" value="KAG1797132.1"/>
    <property type="molecule type" value="Genomic_DNA"/>
</dbReference>
<dbReference type="GeneID" id="64603869"/>
<evidence type="ECO:0000313" key="2">
    <source>
        <dbReference type="Proteomes" id="UP000719766"/>
    </source>
</evidence>
<dbReference type="RefSeq" id="XP_041162403.1">
    <property type="nucleotide sequence ID" value="XM_041310105.1"/>
</dbReference>
<dbReference type="AlphaFoldDB" id="A0A9P7IYQ7"/>
<organism evidence="1 2">
    <name type="scientific">Suillus plorans</name>
    <dbReference type="NCBI Taxonomy" id="116603"/>
    <lineage>
        <taxon>Eukaryota</taxon>
        <taxon>Fungi</taxon>
        <taxon>Dikarya</taxon>
        <taxon>Basidiomycota</taxon>
        <taxon>Agaricomycotina</taxon>
        <taxon>Agaricomycetes</taxon>
        <taxon>Agaricomycetidae</taxon>
        <taxon>Boletales</taxon>
        <taxon>Suillineae</taxon>
        <taxon>Suillaceae</taxon>
        <taxon>Suillus</taxon>
    </lineage>
</organism>
<comment type="caution">
    <text evidence="1">The sequence shown here is derived from an EMBL/GenBank/DDBJ whole genome shotgun (WGS) entry which is preliminary data.</text>
</comment>
<proteinExistence type="predicted"/>
<name>A0A9P7IYQ7_9AGAM</name>
<gene>
    <name evidence="1" type="ORF">HD556DRAFT_275496</name>
</gene>